<feature type="region of interest" description="Disordered" evidence="1">
    <location>
        <begin position="317"/>
        <end position="352"/>
    </location>
</feature>
<organism evidence="2 3">
    <name type="scientific">Aegilops tauschii subsp. strangulata</name>
    <name type="common">Goatgrass</name>
    <dbReference type="NCBI Taxonomy" id="200361"/>
    <lineage>
        <taxon>Eukaryota</taxon>
        <taxon>Viridiplantae</taxon>
        <taxon>Streptophyta</taxon>
        <taxon>Embryophyta</taxon>
        <taxon>Tracheophyta</taxon>
        <taxon>Spermatophyta</taxon>
        <taxon>Magnoliopsida</taxon>
        <taxon>Liliopsida</taxon>
        <taxon>Poales</taxon>
        <taxon>Poaceae</taxon>
        <taxon>BOP clade</taxon>
        <taxon>Pooideae</taxon>
        <taxon>Triticodae</taxon>
        <taxon>Triticeae</taxon>
        <taxon>Triticinae</taxon>
        <taxon>Aegilops</taxon>
    </lineage>
</organism>
<reference evidence="2" key="4">
    <citation type="submission" date="2019-03" db="UniProtKB">
        <authorList>
            <consortium name="EnsemblPlants"/>
        </authorList>
    </citation>
    <scope>IDENTIFICATION</scope>
</reference>
<proteinExistence type="predicted"/>
<protein>
    <submittedName>
        <fullName evidence="2">Uncharacterized protein</fullName>
    </submittedName>
</protein>
<name>A0A453GV42_AEGTS</name>
<feature type="compositionally biased region" description="Basic and acidic residues" evidence="1">
    <location>
        <begin position="322"/>
        <end position="336"/>
    </location>
</feature>
<reference evidence="2" key="3">
    <citation type="journal article" date="2017" name="Nature">
        <title>Genome sequence of the progenitor of the wheat D genome Aegilops tauschii.</title>
        <authorList>
            <person name="Luo M.C."/>
            <person name="Gu Y.Q."/>
            <person name="Puiu D."/>
            <person name="Wang H."/>
            <person name="Twardziok S.O."/>
            <person name="Deal K.R."/>
            <person name="Huo N."/>
            <person name="Zhu T."/>
            <person name="Wang L."/>
            <person name="Wang Y."/>
            <person name="McGuire P.E."/>
            <person name="Liu S."/>
            <person name="Long H."/>
            <person name="Ramasamy R.K."/>
            <person name="Rodriguez J.C."/>
            <person name="Van S.L."/>
            <person name="Yuan L."/>
            <person name="Wang Z."/>
            <person name="Xia Z."/>
            <person name="Xiao L."/>
            <person name="Anderson O.D."/>
            <person name="Ouyang S."/>
            <person name="Liang Y."/>
            <person name="Zimin A.V."/>
            <person name="Pertea G."/>
            <person name="Qi P."/>
            <person name="Bennetzen J.L."/>
            <person name="Dai X."/>
            <person name="Dawson M.W."/>
            <person name="Muller H.G."/>
            <person name="Kugler K."/>
            <person name="Rivarola-Duarte L."/>
            <person name="Spannagl M."/>
            <person name="Mayer K.F.X."/>
            <person name="Lu F.H."/>
            <person name="Bevan M.W."/>
            <person name="Leroy P."/>
            <person name="Li P."/>
            <person name="You F.M."/>
            <person name="Sun Q."/>
            <person name="Liu Z."/>
            <person name="Lyons E."/>
            <person name="Wicker T."/>
            <person name="Salzberg S.L."/>
            <person name="Devos K.M."/>
            <person name="Dvorak J."/>
        </authorList>
    </citation>
    <scope>NUCLEOTIDE SEQUENCE [LARGE SCALE GENOMIC DNA]</scope>
    <source>
        <strain evidence="2">cv. AL8/78</strain>
    </source>
</reference>
<evidence type="ECO:0000313" key="3">
    <source>
        <dbReference type="Proteomes" id="UP000015105"/>
    </source>
</evidence>
<dbReference type="AlphaFoldDB" id="A0A453GV42"/>
<dbReference type="Gramene" id="AET3Gv21217600.1">
    <property type="protein sequence ID" value="AET3Gv21217600.1"/>
    <property type="gene ID" value="AET3Gv21217600"/>
</dbReference>
<evidence type="ECO:0000256" key="1">
    <source>
        <dbReference type="SAM" id="MobiDB-lite"/>
    </source>
</evidence>
<keyword evidence="3" id="KW-1185">Reference proteome</keyword>
<reference evidence="2" key="5">
    <citation type="journal article" date="2021" name="G3 (Bethesda)">
        <title>Aegilops tauschii genome assembly Aet v5.0 features greater sequence contiguity and improved annotation.</title>
        <authorList>
            <person name="Wang L."/>
            <person name="Zhu T."/>
            <person name="Rodriguez J.C."/>
            <person name="Deal K.R."/>
            <person name="Dubcovsky J."/>
            <person name="McGuire P.E."/>
            <person name="Lux T."/>
            <person name="Spannagl M."/>
            <person name="Mayer K.F.X."/>
            <person name="Baldrich P."/>
            <person name="Meyers B.C."/>
            <person name="Huo N."/>
            <person name="Gu Y.Q."/>
            <person name="Zhou H."/>
            <person name="Devos K.M."/>
            <person name="Bennetzen J.L."/>
            <person name="Unver T."/>
            <person name="Budak H."/>
            <person name="Gulick P.J."/>
            <person name="Galiba G."/>
            <person name="Kalapos B."/>
            <person name="Nelson D.R."/>
            <person name="Li P."/>
            <person name="You F.M."/>
            <person name="Luo M.C."/>
            <person name="Dvorak J."/>
        </authorList>
    </citation>
    <scope>NUCLEOTIDE SEQUENCE [LARGE SCALE GENOMIC DNA]</scope>
    <source>
        <strain evidence="2">cv. AL8/78</strain>
    </source>
</reference>
<dbReference type="Proteomes" id="UP000015105">
    <property type="component" value="Chromosome 3D"/>
</dbReference>
<dbReference type="EnsemblPlants" id="AET3Gv21217600.1">
    <property type="protein sequence ID" value="AET3Gv21217600.1"/>
    <property type="gene ID" value="AET3Gv21217600"/>
</dbReference>
<sequence length="352" mass="35939">MLRHLEPAVEIWCLSGHASDHGDTRRTAKPGDLAVGGKDVGGDVGRGAAHNWHVGADTELVDIVGAVGLAKHTVDIVGEAVELEADVEVREAVILGYAVVVDAGVLLCDGHHIGQDVEHSLELDPDAVSCGTPCDGQCGHGGGLPLGVDCGGDFDGHVVEGQLEAVDVAVPLDGLLGAHVEAMVSEADAEGLDPGEVAAHGGVALPDEVGVDLEIGVGDHTKALVLFAVEVEVVAISAREARVPAGYSRVEVAHAVGFAAWAHDDALVGAALVAVGDAGAVAVLCVVAGEHLVPPPEPPRVDHVGVLRQPLLALGGGRHGGRAQEHQHRRGGDHTHGHGRCPRHLAQTELAE</sequence>
<accession>A0A453GV42</accession>
<reference evidence="3" key="2">
    <citation type="journal article" date="2017" name="Nat. Plants">
        <title>The Aegilops tauschii genome reveals multiple impacts of transposons.</title>
        <authorList>
            <person name="Zhao G."/>
            <person name="Zou C."/>
            <person name="Li K."/>
            <person name="Wang K."/>
            <person name="Li T."/>
            <person name="Gao L."/>
            <person name="Zhang X."/>
            <person name="Wang H."/>
            <person name="Yang Z."/>
            <person name="Liu X."/>
            <person name="Jiang W."/>
            <person name="Mao L."/>
            <person name="Kong X."/>
            <person name="Jiao Y."/>
            <person name="Jia J."/>
        </authorList>
    </citation>
    <scope>NUCLEOTIDE SEQUENCE [LARGE SCALE GENOMIC DNA]</scope>
    <source>
        <strain evidence="3">cv. AL8/78</strain>
    </source>
</reference>
<reference evidence="3" key="1">
    <citation type="journal article" date="2014" name="Science">
        <title>Ancient hybridizations among the ancestral genomes of bread wheat.</title>
        <authorList>
            <consortium name="International Wheat Genome Sequencing Consortium,"/>
            <person name="Marcussen T."/>
            <person name="Sandve S.R."/>
            <person name="Heier L."/>
            <person name="Spannagl M."/>
            <person name="Pfeifer M."/>
            <person name="Jakobsen K.S."/>
            <person name="Wulff B.B."/>
            <person name="Steuernagel B."/>
            <person name="Mayer K.F."/>
            <person name="Olsen O.A."/>
        </authorList>
    </citation>
    <scope>NUCLEOTIDE SEQUENCE [LARGE SCALE GENOMIC DNA]</scope>
    <source>
        <strain evidence="3">cv. AL8/78</strain>
    </source>
</reference>
<evidence type="ECO:0000313" key="2">
    <source>
        <dbReference type="EnsemblPlants" id="AET3Gv21217600.1"/>
    </source>
</evidence>